<proteinExistence type="predicted"/>
<reference evidence="2 3" key="1">
    <citation type="journal article" date="2016" name="Genome Biol. Evol.">
        <title>Divergent and convergent evolution of fungal pathogenicity.</title>
        <authorList>
            <person name="Shang Y."/>
            <person name="Xiao G."/>
            <person name="Zheng P."/>
            <person name="Cen K."/>
            <person name="Zhan S."/>
            <person name="Wang C."/>
        </authorList>
    </citation>
    <scope>NUCLEOTIDE SEQUENCE [LARGE SCALE GENOMIC DNA]</scope>
    <source>
        <strain evidence="2 3">ARSEF 2679</strain>
    </source>
</reference>
<protein>
    <submittedName>
        <fullName evidence="2">Uncharacterized protein</fullName>
    </submittedName>
</protein>
<dbReference type="Proteomes" id="UP000076744">
    <property type="component" value="Unassembled WGS sequence"/>
</dbReference>
<feature type="compositionally biased region" description="Basic and acidic residues" evidence="1">
    <location>
        <begin position="129"/>
        <end position="163"/>
    </location>
</feature>
<dbReference type="STRING" id="1081104.A0A167SV04"/>
<evidence type="ECO:0000256" key="1">
    <source>
        <dbReference type="SAM" id="MobiDB-lite"/>
    </source>
</evidence>
<gene>
    <name evidence="2" type="ORF">ISF_05962</name>
</gene>
<dbReference type="AlphaFoldDB" id="A0A167SV04"/>
<dbReference type="OrthoDB" id="4582561at2759"/>
<evidence type="ECO:0000313" key="2">
    <source>
        <dbReference type="EMBL" id="OAA59951.1"/>
    </source>
</evidence>
<dbReference type="EMBL" id="AZHB01000015">
    <property type="protein sequence ID" value="OAA59951.1"/>
    <property type="molecule type" value="Genomic_DNA"/>
</dbReference>
<feature type="compositionally biased region" description="Polar residues" evidence="1">
    <location>
        <begin position="168"/>
        <end position="183"/>
    </location>
</feature>
<name>A0A167SV04_CORFA</name>
<accession>A0A167SV04</accession>
<dbReference type="RefSeq" id="XP_018703064.1">
    <property type="nucleotide sequence ID" value="XM_018849567.1"/>
</dbReference>
<keyword evidence="3" id="KW-1185">Reference proteome</keyword>
<feature type="region of interest" description="Disordered" evidence="1">
    <location>
        <begin position="129"/>
        <end position="183"/>
    </location>
</feature>
<organism evidence="2 3">
    <name type="scientific">Cordyceps fumosorosea (strain ARSEF 2679)</name>
    <name type="common">Isaria fumosorosea</name>
    <dbReference type="NCBI Taxonomy" id="1081104"/>
    <lineage>
        <taxon>Eukaryota</taxon>
        <taxon>Fungi</taxon>
        <taxon>Dikarya</taxon>
        <taxon>Ascomycota</taxon>
        <taxon>Pezizomycotina</taxon>
        <taxon>Sordariomycetes</taxon>
        <taxon>Hypocreomycetidae</taxon>
        <taxon>Hypocreales</taxon>
        <taxon>Cordycipitaceae</taxon>
        <taxon>Cordyceps</taxon>
    </lineage>
</organism>
<comment type="caution">
    <text evidence="2">The sequence shown here is derived from an EMBL/GenBank/DDBJ whole genome shotgun (WGS) entry which is preliminary data.</text>
</comment>
<sequence>MALCQQLTGEEPLAYLDSFFNKNPVPNISNVPMPWAFASVLLVAVGRQAFQSWGKGDDEEAAATHKPGLTALAESRRRGQDGLGFRVVREYQKMDIIDKRGWSFGQVVAVLFWVPPVLDAAHALVKSSRRMDGRSAIDGEGEREKPGRHPDQRGEEAANRRGEPSASFHPNDTESWSDGENLLTSAGRVRRQVADASVLCAITRRPAYQRVGDPGQNEQV</sequence>
<dbReference type="GeneID" id="30022254"/>
<evidence type="ECO:0000313" key="3">
    <source>
        <dbReference type="Proteomes" id="UP000076744"/>
    </source>
</evidence>